<dbReference type="GO" id="GO:0046872">
    <property type="term" value="F:metal ion binding"/>
    <property type="evidence" value="ECO:0007669"/>
    <property type="project" value="UniProtKB-KW"/>
</dbReference>
<keyword evidence="6 11" id="KW-0067">ATP-binding</keyword>
<evidence type="ECO:0000256" key="7">
    <source>
        <dbReference type="ARBA" id="ARBA00022842"/>
    </source>
</evidence>
<dbReference type="InterPro" id="IPR044492">
    <property type="entry name" value="P_typ_ATPase_HD_dom"/>
</dbReference>
<feature type="transmembrane region" description="Helical" evidence="11">
    <location>
        <begin position="400"/>
        <end position="420"/>
    </location>
</feature>
<evidence type="ECO:0000256" key="2">
    <source>
        <dbReference type="ARBA" id="ARBA00006024"/>
    </source>
</evidence>
<organism evidence="13 14">
    <name type="scientific">Rubellicoccus peritrichatus</name>
    <dbReference type="NCBI Taxonomy" id="3080537"/>
    <lineage>
        <taxon>Bacteria</taxon>
        <taxon>Pseudomonadati</taxon>
        <taxon>Verrucomicrobiota</taxon>
        <taxon>Opitutia</taxon>
        <taxon>Puniceicoccales</taxon>
        <taxon>Cerasicoccaceae</taxon>
        <taxon>Rubellicoccus</taxon>
    </lineage>
</organism>
<feature type="domain" description="HMA" evidence="12">
    <location>
        <begin position="73"/>
        <end position="139"/>
    </location>
</feature>
<keyword evidence="8" id="KW-1278">Translocase</keyword>
<dbReference type="SFLD" id="SFLDF00027">
    <property type="entry name" value="p-type_atpase"/>
    <property type="match status" value="1"/>
</dbReference>
<dbReference type="PRINTS" id="PR00119">
    <property type="entry name" value="CATATPASE"/>
</dbReference>
<dbReference type="Gene3D" id="3.40.1110.10">
    <property type="entry name" value="Calcium-transporting ATPase, cytoplasmic domain N"/>
    <property type="match status" value="1"/>
</dbReference>
<dbReference type="InterPro" id="IPR001757">
    <property type="entry name" value="P_typ_ATPase"/>
</dbReference>
<dbReference type="Gene3D" id="3.30.70.100">
    <property type="match status" value="1"/>
</dbReference>
<dbReference type="InterPro" id="IPR036412">
    <property type="entry name" value="HAD-like_sf"/>
</dbReference>
<accession>A0AAQ3LB58</accession>
<dbReference type="KEGG" id="puo:RZN69_05245"/>
<evidence type="ECO:0000256" key="8">
    <source>
        <dbReference type="ARBA" id="ARBA00022967"/>
    </source>
</evidence>
<dbReference type="SFLD" id="SFLDG00002">
    <property type="entry name" value="C1.7:_P-type_atpase_like"/>
    <property type="match status" value="1"/>
</dbReference>
<evidence type="ECO:0000256" key="5">
    <source>
        <dbReference type="ARBA" id="ARBA00022741"/>
    </source>
</evidence>
<evidence type="ECO:0000256" key="1">
    <source>
        <dbReference type="ARBA" id="ARBA00004141"/>
    </source>
</evidence>
<comment type="similarity">
    <text evidence="2 11">Belongs to the cation transport ATPase (P-type) (TC 3.A.3) family. Type IB subfamily.</text>
</comment>
<dbReference type="EMBL" id="CP136920">
    <property type="protein sequence ID" value="WOO42486.1"/>
    <property type="molecule type" value="Genomic_DNA"/>
</dbReference>
<dbReference type="Gene3D" id="3.40.50.1000">
    <property type="entry name" value="HAD superfamily/HAD-like"/>
    <property type="match status" value="1"/>
</dbReference>
<dbReference type="SUPFAM" id="SSF55008">
    <property type="entry name" value="HMA, heavy metal-associated domain"/>
    <property type="match status" value="1"/>
</dbReference>
<keyword evidence="3 11" id="KW-0812">Transmembrane</keyword>
<dbReference type="AlphaFoldDB" id="A0AAQ3LB58"/>
<feature type="transmembrane region" description="Helical" evidence="11">
    <location>
        <begin position="432"/>
        <end position="456"/>
    </location>
</feature>
<reference evidence="13 14" key="1">
    <citation type="submission" date="2023-10" db="EMBL/GenBank/DDBJ databases">
        <title>Rubellicoccus peritrichatus gen. nov., sp. nov., isolated from an algae of coral reef tank.</title>
        <authorList>
            <person name="Luo J."/>
        </authorList>
    </citation>
    <scope>NUCLEOTIDE SEQUENCE [LARGE SCALE GENOMIC DNA]</scope>
    <source>
        <strain evidence="13 14">CR14</strain>
    </source>
</reference>
<dbReference type="GO" id="GO:0019829">
    <property type="term" value="F:ATPase-coupled monoatomic cation transmembrane transporter activity"/>
    <property type="evidence" value="ECO:0007669"/>
    <property type="project" value="InterPro"/>
</dbReference>
<dbReference type="Pfam" id="PF00702">
    <property type="entry name" value="Hydrolase"/>
    <property type="match status" value="1"/>
</dbReference>
<dbReference type="SUPFAM" id="SSF56784">
    <property type="entry name" value="HAD-like"/>
    <property type="match status" value="1"/>
</dbReference>
<dbReference type="PROSITE" id="PS50846">
    <property type="entry name" value="HMA_2"/>
    <property type="match status" value="1"/>
</dbReference>
<dbReference type="NCBIfam" id="TIGR01511">
    <property type="entry name" value="ATPase-IB1_Cu"/>
    <property type="match status" value="1"/>
</dbReference>
<dbReference type="CDD" id="cd07551">
    <property type="entry name" value="P-type_ATPase_HM_ZosA_PfeT-like"/>
    <property type="match status" value="1"/>
</dbReference>
<dbReference type="PROSITE" id="PS01229">
    <property type="entry name" value="COF_2"/>
    <property type="match status" value="1"/>
</dbReference>
<keyword evidence="5 11" id="KW-0547">Nucleotide-binding</keyword>
<dbReference type="SFLD" id="SFLDS00003">
    <property type="entry name" value="Haloacid_Dehalogenase"/>
    <property type="match status" value="1"/>
</dbReference>
<evidence type="ECO:0000256" key="11">
    <source>
        <dbReference type="RuleBase" id="RU362081"/>
    </source>
</evidence>
<feature type="transmembrane region" description="Helical" evidence="11">
    <location>
        <begin position="748"/>
        <end position="768"/>
    </location>
</feature>
<keyword evidence="14" id="KW-1185">Reference proteome</keyword>
<dbReference type="InterPro" id="IPR051949">
    <property type="entry name" value="Cation_Transport_ATPase"/>
</dbReference>
<dbReference type="InterPro" id="IPR006121">
    <property type="entry name" value="HMA_dom"/>
</dbReference>
<dbReference type="InterPro" id="IPR059000">
    <property type="entry name" value="ATPase_P-type_domA"/>
</dbReference>
<dbReference type="GO" id="GO:0016887">
    <property type="term" value="F:ATP hydrolysis activity"/>
    <property type="evidence" value="ECO:0007669"/>
    <property type="project" value="InterPro"/>
</dbReference>
<keyword evidence="11" id="KW-1003">Cell membrane</keyword>
<comment type="subcellular location">
    <subcellularLocation>
        <location evidence="11">Cell membrane</location>
    </subcellularLocation>
    <subcellularLocation>
        <location evidence="1">Membrane</location>
        <topology evidence="1">Multi-pass membrane protein</topology>
    </subcellularLocation>
</comment>
<evidence type="ECO:0000256" key="3">
    <source>
        <dbReference type="ARBA" id="ARBA00022692"/>
    </source>
</evidence>
<sequence>MSEKLPTSGKPEAEDSCYESLRDVVEHTPGMVGAEVDREHGAIRVEFDADSLSKDEIKTATLAVESKLGRVANKCIFRLDGRGCEACADRLAYRLEAAKGIHRATASYMGGALTVNYDDQHTDPDKVLGDARSVGMKAKPLEQALSDEKAEREAARQSLMARIRYWLTGERLEAVFSALTLVMMLLGFAASKLGASVYVYNGLYVLAYLFGGYFGTLAAYESLRNKVMDIDLLMVLAALGAAYVGAPFEGAMLLFLFSFSNSLQAFAMEKTRGAIEALAEMRPQSAHVMKAGQIIDVPIDQISLGENIIIRPGDRVPLDGKVVEGESSIDQSSVTGESMPVNKKAGDDIFAGTINQYGGLTVAVTKRAEDSTIARLIQLVEEAQSTKARTQRFLDTAEQYYAMFVIALTVALGFLLPTVFGVPLDEALYRAITVMVVASPCALVISTPASILSAIGNGARRGILFKGGAYVEQASTIRVVAFDKTGTLTLGQPRVTDVISLCELSNDDLLSAVASIETKSEHPLAQAIVDHAIEKKLTWEESTSFHSFAGKGAWAKCGDERIAVGSPNWMNTFNCEKCEETQAQIKTLQEEGKTVVTVAHLADDEETVDIVGLIAIADQLRPESKDVVAQLKKMGVKRVVMLTGDSERVAKTVAEEAGVDEFYADLLPEDKVRLMRKLAQGENVAMVGDGTNDAPALATATVGIAMGAAGSDVALESADIVLMANDLKKIPYTIALSYRTKRIMIQNLVFAGGVIVVMVLATLFLPLAGIDVPLPLGVVAHEGGTVLVCLNGLRLLGFKS</sequence>
<dbReference type="SUPFAM" id="SSF81665">
    <property type="entry name" value="Calcium ATPase, transmembrane domain M"/>
    <property type="match status" value="1"/>
</dbReference>
<dbReference type="PANTHER" id="PTHR43079">
    <property type="entry name" value="PROBABLE CADMIUM/ZINC-TRANSPORTING ATPASE HMA1"/>
    <property type="match status" value="1"/>
</dbReference>
<dbReference type="GO" id="GO:0030001">
    <property type="term" value="P:metal ion transport"/>
    <property type="evidence" value="ECO:0007669"/>
    <property type="project" value="UniProtKB-ARBA"/>
</dbReference>
<keyword evidence="7" id="KW-0460">Magnesium</keyword>
<dbReference type="InterPro" id="IPR008250">
    <property type="entry name" value="ATPase_P-typ_transduc_dom_A_sf"/>
</dbReference>
<evidence type="ECO:0000256" key="6">
    <source>
        <dbReference type="ARBA" id="ARBA00022840"/>
    </source>
</evidence>
<dbReference type="InterPro" id="IPR036163">
    <property type="entry name" value="HMA_dom_sf"/>
</dbReference>
<protein>
    <submittedName>
        <fullName evidence="13">Heavy metal translocating P-type ATPase</fullName>
    </submittedName>
</protein>
<dbReference type="InterPro" id="IPR023298">
    <property type="entry name" value="ATPase_P-typ_TM_dom_sf"/>
</dbReference>
<feature type="transmembrane region" description="Helical" evidence="11">
    <location>
        <begin position="197"/>
        <end position="220"/>
    </location>
</feature>
<dbReference type="InterPro" id="IPR018303">
    <property type="entry name" value="ATPase_P-typ_P_site"/>
</dbReference>
<evidence type="ECO:0000256" key="4">
    <source>
        <dbReference type="ARBA" id="ARBA00022723"/>
    </source>
</evidence>
<dbReference type="Gene3D" id="2.70.150.10">
    <property type="entry name" value="Calcium-transporting ATPase, cytoplasmic transduction domain A"/>
    <property type="match status" value="1"/>
</dbReference>
<keyword evidence="10 11" id="KW-0472">Membrane</keyword>
<evidence type="ECO:0000313" key="14">
    <source>
        <dbReference type="Proteomes" id="UP001304300"/>
    </source>
</evidence>
<dbReference type="NCBIfam" id="TIGR01525">
    <property type="entry name" value="ATPase-IB_hvy"/>
    <property type="match status" value="1"/>
</dbReference>
<dbReference type="PRINTS" id="PR00941">
    <property type="entry name" value="CDATPASE"/>
</dbReference>
<dbReference type="PROSITE" id="PS00154">
    <property type="entry name" value="ATPASE_E1_E2"/>
    <property type="match status" value="1"/>
</dbReference>
<dbReference type="FunFam" id="2.70.150.10:FF:000002">
    <property type="entry name" value="Copper-transporting ATPase 1, putative"/>
    <property type="match status" value="1"/>
</dbReference>
<proteinExistence type="inferred from homology"/>
<evidence type="ECO:0000256" key="10">
    <source>
        <dbReference type="ARBA" id="ARBA00023136"/>
    </source>
</evidence>
<dbReference type="SUPFAM" id="SSF81653">
    <property type="entry name" value="Calcium ATPase, transduction domain A"/>
    <property type="match status" value="1"/>
</dbReference>
<dbReference type="PANTHER" id="PTHR43079:SF1">
    <property type="entry name" value="CADMIUM_ZINC-TRANSPORTING ATPASE HMA1, CHLOROPLASTIC-RELATED"/>
    <property type="match status" value="1"/>
</dbReference>
<dbReference type="InterPro" id="IPR027256">
    <property type="entry name" value="P-typ_ATPase_IB"/>
</dbReference>
<name>A0AAQ3LB58_9BACT</name>
<keyword evidence="9 11" id="KW-1133">Transmembrane helix</keyword>
<dbReference type="Pfam" id="PF00122">
    <property type="entry name" value="E1-E2_ATPase"/>
    <property type="match status" value="1"/>
</dbReference>
<evidence type="ECO:0000313" key="13">
    <source>
        <dbReference type="EMBL" id="WOO42486.1"/>
    </source>
</evidence>
<dbReference type="Proteomes" id="UP001304300">
    <property type="component" value="Chromosome"/>
</dbReference>
<dbReference type="GO" id="GO:0005886">
    <property type="term" value="C:plasma membrane"/>
    <property type="evidence" value="ECO:0007669"/>
    <property type="project" value="UniProtKB-SubCell"/>
</dbReference>
<dbReference type="InterPro" id="IPR023299">
    <property type="entry name" value="ATPase_P-typ_cyto_dom_N"/>
</dbReference>
<dbReference type="NCBIfam" id="TIGR01494">
    <property type="entry name" value="ATPase_P-type"/>
    <property type="match status" value="1"/>
</dbReference>
<gene>
    <name evidence="13" type="ORF">RZN69_05245</name>
</gene>
<evidence type="ECO:0000259" key="12">
    <source>
        <dbReference type="PROSITE" id="PS50846"/>
    </source>
</evidence>
<dbReference type="InterPro" id="IPR023214">
    <property type="entry name" value="HAD_sf"/>
</dbReference>
<dbReference type="RefSeq" id="WP_317835008.1">
    <property type="nucleotide sequence ID" value="NZ_CP136920.1"/>
</dbReference>
<dbReference type="GO" id="GO:0005524">
    <property type="term" value="F:ATP binding"/>
    <property type="evidence" value="ECO:0007669"/>
    <property type="project" value="UniProtKB-UniRule"/>
</dbReference>
<evidence type="ECO:0000256" key="9">
    <source>
        <dbReference type="ARBA" id="ARBA00022989"/>
    </source>
</evidence>
<dbReference type="NCBIfam" id="TIGR01512">
    <property type="entry name" value="ATPase-IB2_Cd"/>
    <property type="match status" value="1"/>
</dbReference>
<keyword evidence="4 11" id="KW-0479">Metal-binding</keyword>
<feature type="transmembrane region" description="Helical" evidence="11">
    <location>
        <begin position="172"/>
        <end position="191"/>
    </location>
</feature>